<dbReference type="InterPro" id="IPR036264">
    <property type="entry name" value="Bact_exopeptidase_dim_dom"/>
</dbReference>
<evidence type="ECO:0000256" key="2">
    <source>
        <dbReference type="ARBA" id="ARBA00022723"/>
    </source>
</evidence>
<dbReference type="GO" id="GO:0046872">
    <property type="term" value="F:metal ion binding"/>
    <property type="evidence" value="ECO:0007669"/>
    <property type="project" value="UniProtKB-KW"/>
</dbReference>
<dbReference type="InterPro" id="IPR001261">
    <property type="entry name" value="ArgE/DapE_CS"/>
</dbReference>
<dbReference type="PROSITE" id="PS00758">
    <property type="entry name" value="ARGE_DAPE_CPG2_1"/>
    <property type="match status" value="1"/>
</dbReference>
<dbReference type="SUPFAM" id="SSF53187">
    <property type="entry name" value="Zn-dependent exopeptidases"/>
    <property type="match status" value="1"/>
</dbReference>
<dbReference type="Gene3D" id="3.30.70.360">
    <property type="match status" value="1"/>
</dbReference>
<dbReference type="AlphaFoldDB" id="A0A6J5Z2G1"/>
<dbReference type="InterPro" id="IPR011650">
    <property type="entry name" value="Peptidase_M20_dimer"/>
</dbReference>
<proteinExistence type="predicted"/>
<dbReference type="PANTHER" id="PTHR43808:SF9">
    <property type="entry name" value="BLL0789 PROTEIN"/>
    <property type="match status" value="1"/>
</dbReference>
<name>A0A6J5Z2G1_9ZZZZ</name>
<gene>
    <name evidence="6" type="ORF">UFOPK3522_00090</name>
</gene>
<sequence>MPVAHEWIETHAAEMAAAAERETEALVAVSSPSGDAAAAEQIIAIASALAPVGARIERVACSTAEHAPDLLISVDGPGEVRILLVGHLDTVVSHEAFFAPQRSGNRLVGPGTADMKGGVALALGALRALKDRPELGEAALLLVNDEEWRSGEFAHRARFTGFDACLCFEAGERSADGDDAVVVKRKAAGTLRLIAHGRAAHSGSAPEQGVSALLALAEAAQLVDSLSDPKGAERLTAVPTILRSGEAINVVPGAGELVCDLRADSLAALESVEAAIPLEIAGAKIELIRERAWPGMDAREQTAPLLAAASELLGRPVVATERGGASDASHFAAEIECTIDGLGPCGEHSHHPDEYIALDSLFPRSELVLALLDVVLRSR</sequence>
<keyword evidence="2" id="KW-0479">Metal-binding</keyword>
<evidence type="ECO:0000313" key="6">
    <source>
        <dbReference type="EMBL" id="CAB4334639.1"/>
    </source>
</evidence>
<evidence type="ECO:0000256" key="4">
    <source>
        <dbReference type="ARBA" id="ARBA00022833"/>
    </source>
</evidence>
<protein>
    <submittedName>
        <fullName evidence="6">Unannotated protein</fullName>
    </submittedName>
</protein>
<dbReference type="PANTHER" id="PTHR43808">
    <property type="entry name" value="ACETYLORNITHINE DEACETYLASE"/>
    <property type="match status" value="1"/>
</dbReference>
<accession>A0A6J5Z2G1</accession>
<organism evidence="6">
    <name type="scientific">freshwater metagenome</name>
    <dbReference type="NCBI Taxonomy" id="449393"/>
    <lineage>
        <taxon>unclassified sequences</taxon>
        <taxon>metagenomes</taxon>
        <taxon>ecological metagenomes</taxon>
    </lineage>
</organism>
<dbReference type="SUPFAM" id="SSF55031">
    <property type="entry name" value="Bacterial exopeptidase dimerisation domain"/>
    <property type="match status" value="1"/>
</dbReference>
<dbReference type="GO" id="GO:0016787">
    <property type="term" value="F:hydrolase activity"/>
    <property type="evidence" value="ECO:0007669"/>
    <property type="project" value="UniProtKB-KW"/>
</dbReference>
<reference evidence="6" key="1">
    <citation type="submission" date="2020-05" db="EMBL/GenBank/DDBJ databases">
        <authorList>
            <person name="Chiriac C."/>
            <person name="Salcher M."/>
            <person name="Ghai R."/>
            <person name="Kavagutti S V."/>
        </authorList>
    </citation>
    <scope>NUCLEOTIDE SEQUENCE</scope>
</reference>
<keyword evidence="4" id="KW-0862">Zinc</keyword>
<keyword evidence="3" id="KW-0378">Hydrolase</keyword>
<evidence type="ECO:0000256" key="3">
    <source>
        <dbReference type="ARBA" id="ARBA00022801"/>
    </source>
</evidence>
<dbReference type="InterPro" id="IPR050072">
    <property type="entry name" value="Peptidase_M20A"/>
</dbReference>
<evidence type="ECO:0000259" key="5">
    <source>
        <dbReference type="Pfam" id="PF07687"/>
    </source>
</evidence>
<feature type="domain" description="Peptidase M20 dimerisation" evidence="5">
    <location>
        <begin position="184"/>
        <end position="276"/>
    </location>
</feature>
<dbReference type="Pfam" id="PF01546">
    <property type="entry name" value="Peptidase_M20"/>
    <property type="match status" value="1"/>
</dbReference>
<dbReference type="Gene3D" id="3.40.630.10">
    <property type="entry name" value="Zn peptidases"/>
    <property type="match status" value="1"/>
</dbReference>
<dbReference type="Pfam" id="PF07687">
    <property type="entry name" value="M20_dimer"/>
    <property type="match status" value="1"/>
</dbReference>
<dbReference type="InterPro" id="IPR002933">
    <property type="entry name" value="Peptidase_M20"/>
</dbReference>
<comment type="cofactor">
    <cofactor evidence="1">
        <name>Zn(2+)</name>
        <dbReference type="ChEBI" id="CHEBI:29105"/>
    </cofactor>
</comment>
<evidence type="ECO:0000256" key="1">
    <source>
        <dbReference type="ARBA" id="ARBA00001947"/>
    </source>
</evidence>
<dbReference type="EMBL" id="CAESAO010000004">
    <property type="protein sequence ID" value="CAB4334639.1"/>
    <property type="molecule type" value="Genomic_DNA"/>
</dbReference>